<evidence type="ECO:0000256" key="2">
    <source>
        <dbReference type="ARBA" id="ARBA00022448"/>
    </source>
</evidence>
<evidence type="ECO:0000256" key="4">
    <source>
        <dbReference type="ARBA" id="ARBA00022692"/>
    </source>
</evidence>
<dbReference type="PANTHER" id="PTHR30069:SF29">
    <property type="entry name" value="HEMOGLOBIN AND HEMOGLOBIN-HAPTOGLOBIN-BINDING PROTEIN 1-RELATED"/>
    <property type="match status" value="1"/>
</dbReference>
<evidence type="ECO:0000256" key="7">
    <source>
        <dbReference type="ARBA" id="ARBA00023136"/>
    </source>
</evidence>
<protein>
    <submittedName>
        <fullName evidence="16">TonB-dependent receptor</fullName>
    </submittedName>
</protein>
<evidence type="ECO:0000256" key="9">
    <source>
        <dbReference type="ARBA" id="ARBA00023237"/>
    </source>
</evidence>
<dbReference type="PANTHER" id="PTHR30069">
    <property type="entry name" value="TONB-DEPENDENT OUTER MEMBRANE RECEPTOR"/>
    <property type="match status" value="1"/>
</dbReference>
<dbReference type="EMBL" id="CP002637">
    <property type="protein sequence ID" value="AEC00788.1"/>
    <property type="molecule type" value="Genomic_DNA"/>
</dbReference>
<dbReference type="OrthoDB" id="337377at2"/>
<feature type="domain" description="TonB-dependent receptor-like beta-barrel" evidence="13">
    <location>
        <begin position="250"/>
        <end position="609"/>
    </location>
</feature>
<proteinExistence type="inferred from homology"/>
<keyword evidence="8 16" id="KW-0675">Receptor</keyword>
<dbReference type="KEGG" id="ssg:Selsp_1833"/>
<dbReference type="InterPro" id="IPR037066">
    <property type="entry name" value="Plug_dom_sf"/>
</dbReference>
<dbReference type="GO" id="GO:0044718">
    <property type="term" value="P:siderophore transmembrane transport"/>
    <property type="evidence" value="ECO:0007669"/>
    <property type="project" value="TreeGrafter"/>
</dbReference>
<keyword evidence="9 10" id="KW-0998">Cell outer membrane</keyword>
<sequence>MGRTGSRKKLGATVAAALTFAALYPAGGQVFAAEAESTQDAVSEHSLDETVVTATRTPVQELKANANITVITGKDLEKRHYTDLTQALRDVPGVTVNQYAPAGYNNSTKFYINGSEDVVVLIDGVKQNYAGGFAASLTSAMKDLSGIDRIEVLRGSASTLYGSDAKGGVINIITKKAKNAKATVEAAYGSFGKQLYSVAYEGSENGLDWRLKYQKDKSNDFKDGHGNEVPSGLDADSVNIHLGKDLSKASYLVLNLRSYKDGDRYQALYEKQQGLKQNRGRYDHFDVDLIWNAKIDDTSKNQMVLSRSRYNYNLFYHNMWTPLGSSYEMDVYSWKLSDQYDKRFGDHLLTTGVDFTYDDTSIWNGGIVSIDGRSLVNRSVYLQDQWNITPALKLIGGIRYDSNSAFGSHTSPSVSLGYDITPRTHAYVAYTEYFLTPTPNQLYAPTYGNPNLKPESGDTREIGIAHDFGKGLNVAAHYYWRHSKDRIGFHPVTYQNINVGDEDAHGWDLQLAKRFDSHVSARLGYTNTHVGKTEQRKANVDGYLPTHQWNIGVDYKNRRFDASLMARAMIDRPGPVDNAFPETSYWVCDFGMNYKIMETTKVYLKVNNLFDKFYAERSNVNYGGAGQWWTAPGRSFVVGVEHSF</sequence>
<evidence type="ECO:0000256" key="10">
    <source>
        <dbReference type="PROSITE-ProRule" id="PRU01360"/>
    </source>
</evidence>
<evidence type="ECO:0000256" key="11">
    <source>
        <dbReference type="RuleBase" id="RU003357"/>
    </source>
</evidence>
<dbReference type="AlphaFoldDB" id="C9LS89"/>
<reference evidence="16 17" key="1">
    <citation type="submission" date="2009-09" db="EMBL/GenBank/DDBJ databases">
        <authorList>
            <person name="Weinstock G."/>
            <person name="Sodergren E."/>
            <person name="Clifton S."/>
            <person name="Fulton L."/>
            <person name="Fulton B."/>
            <person name="Courtney L."/>
            <person name="Fronick C."/>
            <person name="Harrison M."/>
            <person name="Strong C."/>
            <person name="Farmer C."/>
            <person name="Delahaunty K."/>
            <person name="Markovic C."/>
            <person name="Hall O."/>
            <person name="Minx P."/>
            <person name="Tomlinson C."/>
            <person name="Mitreva M."/>
            <person name="Nelson J."/>
            <person name="Hou S."/>
            <person name="Wollam A."/>
            <person name="Pepin K.H."/>
            <person name="Johnson M."/>
            <person name="Bhonagiri V."/>
            <person name="Nash W.E."/>
            <person name="Warren W."/>
            <person name="Chinwalla A."/>
            <person name="Mardis E.R."/>
            <person name="Wilson R.K."/>
        </authorList>
    </citation>
    <scope>NUCLEOTIDE SEQUENCE [LARGE SCALE GENOMIC DNA]</scope>
    <source>
        <strain evidence="16">ATCC 35185</strain>
        <strain evidence="17">ATCC 35185 / DSM 20758 / VPI D19B-28</strain>
    </source>
</reference>
<dbReference type="EMBL" id="ACKP02000010">
    <property type="protein sequence ID" value="EEX78129.1"/>
    <property type="molecule type" value="Genomic_DNA"/>
</dbReference>
<reference evidence="15 18" key="2">
    <citation type="submission" date="2011-04" db="EMBL/GenBank/DDBJ databases">
        <title>The complete genome of Selenomonas sputigena DSM 20758.</title>
        <authorList>
            <consortium name="US DOE Joint Genome Institute (JGI-PGF)"/>
            <person name="Lucas S."/>
            <person name="Copeland A."/>
            <person name="Lapidus A."/>
            <person name="Bruce D."/>
            <person name="Goodwin L."/>
            <person name="Pitluck S."/>
            <person name="Peters L."/>
            <person name="Kyrpides N."/>
            <person name="Mavromatis K."/>
            <person name="Ivanova N."/>
            <person name="Ovchinnikova G."/>
            <person name="Teshima H."/>
            <person name="Detter J.C."/>
            <person name="Tapia R."/>
            <person name="Han C."/>
            <person name="Land M."/>
            <person name="Hauser L."/>
            <person name="Markowitz V."/>
            <person name="Cheng J.-F."/>
            <person name="Hugenholtz P."/>
            <person name="Woyke T."/>
            <person name="Wu D."/>
            <person name="Gronow S."/>
            <person name="Wellnitz S."/>
            <person name="Schneider S."/>
            <person name="Klenk H.-P."/>
            <person name="Eisen J.A."/>
        </authorList>
    </citation>
    <scope>NUCLEOTIDE SEQUENCE [LARGE SCALE GENOMIC DNA]</scope>
    <source>
        <strain evidence="15">ATCC 35185</strain>
        <strain evidence="18">ATCC 35185 / DSM 20758 / VPI D19B-28</strain>
    </source>
</reference>
<dbReference type="Pfam" id="PF07715">
    <property type="entry name" value="Plug"/>
    <property type="match status" value="1"/>
</dbReference>
<dbReference type="Gene3D" id="2.40.170.20">
    <property type="entry name" value="TonB-dependent receptor, beta-barrel domain"/>
    <property type="match status" value="1"/>
</dbReference>
<dbReference type="PROSITE" id="PS52016">
    <property type="entry name" value="TONB_DEPENDENT_REC_3"/>
    <property type="match status" value="1"/>
</dbReference>
<keyword evidence="18" id="KW-1185">Reference proteome</keyword>
<dbReference type="InterPro" id="IPR012910">
    <property type="entry name" value="Plug_dom"/>
</dbReference>
<dbReference type="Pfam" id="PF00593">
    <property type="entry name" value="TonB_dep_Rec_b-barrel"/>
    <property type="match status" value="1"/>
</dbReference>
<dbReference type="Proteomes" id="UP000011124">
    <property type="component" value="Chromosome"/>
</dbReference>
<name>C9LS89_SELS3</name>
<evidence type="ECO:0000259" key="13">
    <source>
        <dbReference type="Pfam" id="PF00593"/>
    </source>
</evidence>
<evidence type="ECO:0000256" key="8">
    <source>
        <dbReference type="ARBA" id="ARBA00023170"/>
    </source>
</evidence>
<dbReference type="eggNOG" id="COG4206">
    <property type="taxonomic scope" value="Bacteria"/>
</dbReference>
<evidence type="ECO:0000256" key="6">
    <source>
        <dbReference type="ARBA" id="ARBA00023077"/>
    </source>
</evidence>
<dbReference type="InterPro" id="IPR000531">
    <property type="entry name" value="Beta-barrel_TonB"/>
</dbReference>
<comment type="similarity">
    <text evidence="10 11">Belongs to the TonB-dependent receptor family.</text>
</comment>
<feature type="chain" id="PRO_5010961419" evidence="12">
    <location>
        <begin position="33"/>
        <end position="644"/>
    </location>
</feature>
<evidence type="ECO:0000313" key="16">
    <source>
        <dbReference type="EMBL" id="EEX78129.1"/>
    </source>
</evidence>
<dbReference type="SUPFAM" id="SSF56935">
    <property type="entry name" value="Porins"/>
    <property type="match status" value="1"/>
</dbReference>
<keyword evidence="6 11" id="KW-0798">TonB box</keyword>
<keyword evidence="7 10" id="KW-0472">Membrane</keyword>
<dbReference type="Proteomes" id="UP000003505">
    <property type="component" value="Unassembled WGS sequence"/>
</dbReference>
<dbReference type="Gene3D" id="2.170.130.10">
    <property type="entry name" value="TonB-dependent receptor, plug domain"/>
    <property type="match status" value="1"/>
</dbReference>
<feature type="domain" description="TonB-dependent receptor plug" evidence="14">
    <location>
        <begin position="63"/>
        <end position="169"/>
    </location>
</feature>
<dbReference type="GO" id="GO:0015344">
    <property type="term" value="F:siderophore uptake transmembrane transporter activity"/>
    <property type="evidence" value="ECO:0007669"/>
    <property type="project" value="TreeGrafter"/>
</dbReference>
<dbReference type="InterPro" id="IPR036942">
    <property type="entry name" value="Beta-barrel_TonB_sf"/>
</dbReference>
<keyword evidence="3 10" id="KW-1134">Transmembrane beta strand</keyword>
<evidence type="ECO:0000259" key="14">
    <source>
        <dbReference type="Pfam" id="PF07715"/>
    </source>
</evidence>
<evidence type="ECO:0000313" key="18">
    <source>
        <dbReference type="Proteomes" id="UP000011124"/>
    </source>
</evidence>
<dbReference type="RefSeq" id="WP_006191039.1">
    <property type="nucleotide sequence ID" value="NC_015437.1"/>
</dbReference>
<keyword evidence="4 10" id="KW-0812">Transmembrane</keyword>
<evidence type="ECO:0000313" key="17">
    <source>
        <dbReference type="Proteomes" id="UP000003505"/>
    </source>
</evidence>
<gene>
    <name evidence="15" type="ordered locus">Selsp_1833</name>
    <name evidence="16" type="ORF">SELSPUOL_00313</name>
</gene>
<evidence type="ECO:0000256" key="1">
    <source>
        <dbReference type="ARBA" id="ARBA00004571"/>
    </source>
</evidence>
<organism evidence="16 17">
    <name type="scientific">Selenomonas sputigena (strain ATCC 35185 / DSM 20758 / CCUG 44933 / VPI D19B-28)</name>
    <dbReference type="NCBI Taxonomy" id="546271"/>
    <lineage>
        <taxon>Bacteria</taxon>
        <taxon>Bacillati</taxon>
        <taxon>Bacillota</taxon>
        <taxon>Negativicutes</taxon>
        <taxon>Selenomonadales</taxon>
        <taxon>Selenomonadaceae</taxon>
        <taxon>Selenomonas</taxon>
    </lineage>
</organism>
<comment type="subcellular location">
    <subcellularLocation>
        <location evidence="1 10">Cell outer membrane</location>
        <topology evidence="1 10">Multi-pass membrane protein</topology>
    </subcellularLocation>
</comment>
<evidence type="ECO:0000256" key="3">
    <source>
        <dbReference type="ARBA" id="ARBA00022452"/>
    </source>
</evidence>
<dbReference type="HOGENOM" id="CLU_008287_18_0_9"/>
<evidence type="ECO:0000256" key="5">
    <source>
        <dbReference type="ARBA" id="ARBA00022729"/>
    </source>
</evidence>
<dbReference type="GO" id="GO:0009279">
    <property type="term" value="C:cell outer membrane"/>
    <property type="evidence" value="ECO:0007669"/>
    <property type="project" value="UniProtKB-SubCell"/>
</dbReference>
<evidence type="ECO:0000313" key="15">
    <source>
        <dbReference type="EMBL" id="AEC00788.1"/>
    </source>
</evidence>
<dbReference type="InterPro" id="IPR039426">
    <property type="entry name" value="TonB-dep_rcpt-like"/>
</dbReference>
<accession>C9LS89</accession>
<dbReference type="STRING" id="546271.Selsp_1833"/>
<keyword evidence="5 12" id="KW-0732">Signal</keyword>
<evidence type="ECO:0000256" key="12">
    <source>
        <dbReference type="SAM" id="SignalP"/>
    </source>
</evidence>
<feature type="signal peptide" evidence="12">
    <location>
        <begin position="1"/>
        <end position="32"/>
    </location>
</feature>
<dbReference type="CDD" id="cd01347">
    <property type="entry name" value="ligand_gated_channel"/>
    <property type="match status" value="1"/>
</dbReference>
<keyword evidence="2 10" id="KW-0813">Transport</keyword>